<feature type="non-terminal residue" evidence="2">
    <location>
        <position position="84"/>
    </location>
</feature>
<accession>A0A8T4J2H1</accession>
<name>A0A8T4J2H1_9ACTN</name>
<gene>
    <name evidence="2" type="ORF">KDA82_37690</name>
</gene>
<organism evidence="2 3">
    <name type="scientific">Streptomyces daliensis</name>
    <dbReference type="NCBI Taxonomy" id="299421"/>
    <lineage>
        <taxon>Bacteria</taxon>
        <taxon>Bacillati</taxon>
        <taxon>Actinomycetota</taxon>
        <taxon>Actinomycetes</taxon>
        <taxon>Kitasatosporales</taxon>
        <taxon>Streptomycetaceae</taxon>
        <taxon>Streptomyces</taxon>
    </lineage>
</organism>
<feature type="region of interest" description="Disordered" evidence="1">
    <location>
        <begin position="1"/>
        <end position="33"/>
    </location>
</feature>
<evidence type="ECO:0000313" key="2">
    <source>
        <dbReference type="EMBL" id="MBR7678599.1"/>
    </source>
</evidence>
<dbReference type="Proteomes" id="UP000675554">
    <property type="component" value="Unassembled WGS sequence"/>
</dbReference>
<keyword evidence="3" id="KW-1185">Reference proteome</keyword>
<reference evidence="2" key="1">
    <citation type="submission" date="2021-04" db="EMBL/GenBank/DDBJ databases">
        <title>Sequencing of actinobacteria type strains.</title>
        <authorList>
            <person name="Nguyen G.-S."/>
            <person name="Wentzel A."/>
        </authorList>
    </citation>
    <scope>NUCLEOTIDE SEQUENCE</scope>
    <source>
        <strain evidence="2">DSM 42095</strain>
    </source>
</reference>
<comment type="caution">
    <text evidence="2">The sequence shown here is derived from an EMBL/GenBank/DDBJ whole genome shotgun (WGS) entry which is preliminary data.</text>
</comment>
<protein>
    <submittedName>
        <fullName evidence="2">Uncharacterized protein</fullName>
    </submittedName>
</protein>
<proteinExistence type="predicted"/>
<feature type="non-terminal residue" evidence="2">
    <location>
        <position position="1"/>
    </location>
</feature>
<sequence length="84" mass="8851">QPAPGTTGRSAPKDAARKGVRSALRPNPQHGHGRYPLAWLHITAPGRGATPTATSWCACGRDRSAIGHTKVLALVEGHTAHRET</sequence>
<dbReference type="AlphaFoldDB" id="A0A8T4J2H1"/>
<evidence type="ECO:0000256" key="1">
    <source>
        <dbReference type="SAM" id="MobiDB-lite"/>
    </source>
</evidence>
<dbReference type="EMBL" id="JAGSMN010001617">
    <property type="protein sequence ID" value="MBR7678599.1"/>
    <property type="molecule type" value="Genomic_DNA"/>
</dbReference>
<evidence type="ECO:0000313" key="3">
    <source>
        <dbReference type="Proteomes" id="UP000675554"/>
    </source>
</evidence>